<name>A0A138ZWA0_GONPJ</name>
<feature type="compositionally biased region" description="Low complexity" evidence="1">
    <location>
        <begin position="73"/>
        <end position="85"/>
    </location>
</feature>
<organism evidence="2 3">
    <name type="scientific">Gonapodya prolifera (strain JEL478)</name>
    <name type="common">Monoblepharis prolifera</name>
    <dbReference type="NCBI Taxonomy" id="1344416"/>
    <lineage>
        <taxon>Eukaryota</taxon>
        <taxon>Fungi</taxon>
        <taxon>Fungi incertae sedis</taxon>
        <taxon>Chytridiomycota</taxon>
        <taxon>Chytridiomycota incertae sedis</taxon>
        <taxon>Monoblepharidomycetes</taxon>
        <taxon>Monoblepharidales</taxon>
        <taxon>Gonapodyaceae</taxon>
        <taxon>Gonapodya</taxon>
    </lineage>
</organism>
<feature type="region of interest" description="Disordered" evidence="1">
    <location>
        <begin position="73"/>
        <end position="111"/>
    </location>
</feature>
<proteinExistence type="predicted"/>
<evidence type="ECO:0000313" key="3">
    <source>
        <dbReference type="Proteomes" id="UP000070544"/>
    </source>
</evidence>
<protein>
    <submittedName>
        <fullName evidence="2">Uncharacterized protein</fullName>
    </submittedName>
</protein>
<keyword evidence="3" id="KW-1185">Reference proteome</keyword>
<dbReference type="Proteomes" id="UP000070544">
    <property type="component" value="Unassembled WGS sequence"/>
</dbReference>
<dbReference type="AlphaFoldDB" id="A0A138ZWA0"/>
<reference evidence="2 3" key="1">
    <citation type="journal article" date="2015" name="Genome Biol. Evol.">
        <title>Phylogenomic analyses indicate that early fungi evolved digesting cell walls of algal ancestors of land plants.</title>
        <authorList>
            <person name="Chang Y."/>
            <person name="Wang S."/>
            <person name="Sekimoto S."/>
            <person name="Aerts A.L."/>
            <person name="Choi C."/>
            <person name="Clum A."/>
            <person name="LaButti K.M."/>
            <person name="Lindquist E.A."/>
            <person name="Yee Ngan C."/>
            <person name="Ohm R.A."/>
            <person name="Salamov A.A."/>
            <person name="Grigoriev I.V."/>
            <person name="Spatafora J.W."/>
            <person name="Berbee M.L."/>
        </authorList>
    </citation>
    <scope>NUCLEOTIDE SEQUENCE [LARGE SCALE GENOMIC DNA]</scope>
    <source>
        <strain evidence="2 3">JEL478</strain>
    </source>
</reference>
<evidence type="ECO:0000256" key="1">
    <source>
        <dbReference type="SAM" id="MobiDB-lite"/>
    </source>
</evidence>
<evidence type="ECO:0000313" key="2">
    <source>
        <dbReference type="EMBL" id="KXS08779.1"/>
    </source>
</evidence>
<dbReference type="EMBL" id="KQ966008">
    <property type="protein sequence ID" value="KXS08779.1"/>
    <property type="molecule type" value="Genomic_DNA"/>
</dbReference>
<gene>
    <name evidence="2" type="ORF">M427DRAFT_305161</name>
</gene>
<sequence>MGPTRGRGSSTCISLSETDEKIIEKVREQMEHLLVSLRALRLVGNTPTSPTSSFGLNNIFGWFSQTQASQTQVSQTQVSQASASQLESDQPPPRYEPPNASQRDSLKRRRRSWSPESEVLSGIRAHKFVYTSPFRARRSDLALRSIKLNNIELSSQIITALDLAAKSEDQYLRNFTNQLLNENIWLLDLPVGQNQEIKDLNRSFEIVPPDAVVEWLAKQIEAAQKTLIPKKNSDSTLPGQTALCLRSREILHAFLQTWRDENPPRVEGESHPYWKDLPENKYQKLFVMPGDATGPEARIQFSISR</sequence>
<accession>A0A138ZWA0</accession>